<proteinExistence type="predicted"/>
<evidence type="ECO:0000259" key="3">
    <source>
        <dbReference type="Pfam" id="PF01510"/>
    </source>
</evidence>
<dbReference type="Gene3D" id="3.40.80.10">
    <property type="entry name" value="Peptidoglycan recognition protein-like"/>
    <property type="match status" value="1"/>
</dbReference>
<dbReference type="Pfam" id="PF01510">
    <property type="entry name" value="Amidase_2"/>
    <property type="match status" value="1"/>
</dbReference>
<dbReference type="InterPro" id="IPR036505">
    <property type="entry name" value="Amidase/PGRP_sf"/>
</dbReference>
<feature type="domain" description="N-acetylmuramoyl-L-alanine amidase" evidence="3">
    <location>
        <begin position="65"/>
        <end position="179"/>
    </location>
</feature>
<feature type="transmembrane region" description="Helical" evidence="2">
    <location>
        <begin position="7"/>
        <end position="27"/>
    </location>
</feature>
<dbReference type="EMBL" id="LAZR01000003">
    <property type="protein sequence ID" value="KKO11275.1"/>
    <property type="molecule type" value="Genomic_DNA"/>
</dbReference>
<dbReference type="AlphaFoldDB" id="A0A0F9W4M7"/>
<accession>A0A0F9W4M7</accession>
<keyword evidence="2" id="KW-1133">Transmembrane helix</keyword>
<dbReference type="GO" id="GO:0008745">
    <property type="term" value="F:N-acetylmuramoyl-L-alanine amidase activity"/>
    <property type="evidence" value="ECO:0007669"/>
    <property type="project" value="InterPro"/>
</dbReference>
<protein>
    <recommendedName>
        <fullName evidence="3">N-acetylmuramoyl-L-alanine amidase domain-containing protein</fullName>
    </recommendedName>
</protein>
<feature type="region of interest" description="Disordered" evidence="1">
    <location>
        <begin position="173"/>
        <end position="196"/>
    </location>
</feature>
<dbReference type="GO" id="GO:0009253">
    <property type="term" value="P:peptidoglycan catabolic process"/>
    <property type="evidence" value="ECO:0007669"/>
    <property type="project" value="InterPro"/>
</dbReference>
<sequence>MADARTVKTLTFLLAAMTAGAFLVMLMETAPIRPSAEPLAAYGTTDGRQTADLIRPRNFPLQHAKWQNIVVHTTGAEGGDIDRRCHFIISPRNDGKPAIYATELWHNQMAGNHVYIPDRDFNADSIGICLQGDFEHQPPSATQFQALIGLVRDLQRTCAIEPANVYLHRDLDPRSHSPGSSFPARAFSRNLLTTTR</sequence>
<keyword evidence="2" id="KW-0472">Membrane</keyword>
<evidence type="ECO:0000256" key="1">
    <source>
        <dbReference type="SAM" id="MobiDB-lite"/>
    </source>
</evidence>
<evidence type="ECO:0000313" key="4">
    <source>
        <dbReference type="EMBL" id="KKO11275.1"/>
    </source>
</evidence>
<keyword evidence="2" id="KW-0812">Transmembrane</keyword>
<dbReference type="SUPFAM" id="SSF55846">
    <property type="entry name" value="N-acetylmuramoyl-L-alanine amidase-like"/>
    <property type="match status" value="1"/>
</dbReference>
<name>A0A0F9W4M7_9ZZZZ</name>
<dbReference type="CDD" id="cd06583">
    <property type="entry name" value="PGRP"/>
    <property type="match status" value="1"/>
</dbReference>
<reference evidence="4" key="1">
    <citation type="journal article" date="2015" name="Nature">
        <title>Complex archaea that bridge the gap between prokaryotes and eukaryotes.</title>
        <authorList>
            <person name="Spang A."/>
            <person name="Saw J.H."/>
            <person name="Jorgensen S.L."/>
            <person name="Zaremba-Niedzwiedzka K."/>
            <person name="Martijn J."/>
            <person name="Lind A.E."/>
            <person name="van Eijk R."/>
            <person name="Schleper C."/>
            <person name="Guy L."/>
            <person name="Ettema T.J."/>
        </authorList>
    </citation>
    <scope>NUCLEOTIDE SEQUENCE</scope>
</reference>
<gene>
    <name evidence="4" type="ORF">LCGC14_0017530</name>
</gene>
<dbReference type="InterPro" id="IPR002502">
    <property type="entry name" value="Amidase_domain"/>
</dbReference>
<evidence type="ECO:0000256" key="2">
    <source>
        <dbReference type="SAM" id="Phobius"/>
    </source>
</evidence>
<comment type="caution">
    <text evidence="4">The sequence shown here is derived from an EMBL/GenBank/DDBJ whole genome shotgun (WGS) entry which is preliminary data.</text>
</comment>
<organism evidence="4">
    <name type="scientific">marine sediment metagenome</name>
    <dbReference type="NCBI Taxonomy" id="412755"/>
    <lineage>
        <taxon>unclassified sequences</taxon>
        <taxon>metagenomes</taxon>
        <taxon>ecological metagenomes</taxon>
    </lineage>
</organism>